<organism evidence="3 4">
    <name type="scientific">Trichoderma gamsii</name>
    <dbReference type="NCBI Taxonomy" id="398673"/>
    <lineage>
        <taxon>Eukaryota</taxon>
        <taxon>Fungi</taxon>
        <taxon>Dikarya</taxon>
        <taxon>Ascomycota</taxon>
        <taxon>Pezizomycotina</taxon>
        <taxon>Sordariomycetes</taxon>
        <taxon>Hypocreomycetidae</taxon>
        <taxon>Hypocreales</taxon>
        <taxon>Hypocreaceae</taxon>
        <taxon>Trichoderma</taxon>
    </lineage>
</organism>
<dbReference type="GeneID" id="29980563"/>
<dbReference type="AlphaFoldDB" id="A0A2P4ZVW3"/>
<dbReference type="SUPFAM" id="SSF51735">
    <property type="entry name" value="NAD(P)-binding Rossmann-fold domains"/>
    <property type="match status" value="1"/>
</dbReference>
<sequence>MAIPTTMRALVAPRKCGPEDYEVIELPVPSVTLPTHVLLKVHAAAANTGELQAFDGRFGLLYTPKYPAPIGLEGSGVVVAVGSAVKDFKVGDHVYGAYIEKPLFRKPPAGFAAEYSLVEEAYLLPKPAHLSWEEAASLTTAVVTSHQAWRRAMQLMSVQSLEGKTVYIPAGLSSTASMAAQVAKKVLGADKIITTVSTGKMDLVERYMPGVYDQVIDYKTQRPRNVVPRGSVDIMYNTQWDSMDEGIPLINPKTGVLVSIASVPGKETMRTMLGADKFSWWMGVLLDLAGLIYKWKLRGTNIPHEFVSGGVEIREDLEAAGEIVAREKCGDHLSRDQARKSNGEKIEKPLYAVARKNQPRHRAMAFSSAPEYQHRDLVAQPVPVGYLNDRRQSVSLSIGSFP</sequence>
<name>A0A2P4ZVW3_9HYPO</name>
<dbReference type="Proteomes" id="UP000054821">
    <property type="component" value="Unassembled WGS sequence"/>
</dbReference>
<keyword evidence="4" id="KW-1185">Reference proteome</keyword>
<dbReference type="InterPro" id="IPR013154">
    <property type="entry name" value="ADH-like_N"/>
</dbReference>
<dbReference type="GO" id="GO:0016628">
    <property type="term" value="F:oxidoreductase activity, acting on the CH-CH group of donors, NAD or NADP as acceptor"/>
    <property type="evidence" value="ECO:0007669"/>
    <property type="project" value="InterPro"/>
</dbReference>
<dbReference type="STRING" id="398673.A0A2P4ZVW3"/>
<evidence type="ECO:0000259" key="2">
    <source>
        <dbReference type="SMART" id="SM00829"/>
    </source>
</evidence>
<proteinExistence type="predicted"/>
<evidence type="ECO:0000256" key="1">
    <source>
        <dbReference type="ARBA" id="ARBA00023002"/>
    </source>
</evidence>
<evidence type="ECO:0000313" key="4">
    <source>
        <dbReference type="Proteomes" id="UP000054821"/>
    </source>
</evidence>
<accession>A0A2P4ZVW3</accession>
<dbReference type="InterPro" id="IPR011032">
    <property type="entry name" value="GroES-like_sf"/>
</dbReference>
<reference evidence="3 4" key="1">
    <citation type="journal article" date="2016" name="Genome Announc.">
        <title>Draft Whole-Genome Sequence of Trichoderma gamsii T6085, a Promising Biocontrol Agent of Fusarium Head Blight on Wheat.</title>
        <authorList>
            <person name="Baroncelli R."/>
            <person name="Zapparata A."/>
            <person name="Piaggeschi G."/>
            <person name="Sarrocco S."/>
            <person name="Vannacci G."/>
        </authorList>
    </citation>
    <scope>NUCLEOTIDE SEQUENCE [LARGE SCALE GENOMIC DNA]</scope>
    <source>
        <strain evidence="3 4">T6085</strain>
    </source>
</reference>
<evidence type="ECO:0000313" key="3">
    <source>
        <dbReference type="EMBL" id="PON28444.1"/>
    </source>
</evidence>
<dbReference type="Gene3D" id="3.90.180.10">
    <property type="entry name" value="Medium-chain alcohol dehydrogenases, catalytic domain"/>
    <property type="match status" value="1"/>
</dbReference>
<dbReference type="EMBL" id="JPDN02000007">
    <property type="protein sequence ID" value="PON28444.1"/>
    <property type="molecule type" value="Genomic_DNA"/>
</dbReference>
<dbReference type="InterPro" id="IPR044626">
    <property type="entry name" value="AOR-like"/>
</dbReference>
<comment type="caution">
    <text evidence="3">The sequence shown here is derived from an EMBL/GenBank/DDBJ whole genome shotgun (WGS) entry which is preliminary data.</text>
</comment>
<protein>
    <submittedName>
        <fullName evidence="3">Alcohol dehydrogenase</fullName>
    </submittedName>
</protein>
<dbReference type="InterPro" id="IPR036291">
    <property type="entry name" value="NAD(P)-bd_dom_sf"/>
</dbReference>
<gene>
    <name evidence="3" type="ORF">TGAM01_v202938</name>
</gene>
<dbReference type="InterPro" id="IPR020843">
    <property type="entry name" value="ER"/>
</dbReference>
<feature type="domain" description="Enoyl reductase (ER)" evidence="2">
    <location>
        <begin position="17"/>
        <end position="325"/>
    </location>
</feature>
<dbReference type="SMART" id="SM00829">
    <property type="entry name" value="PKS_ER"/>
    <property type="match status" value="1"/>
</dbReference>
<dbReference type="SUPFAM" id="SSF50129">
    <property type="entry name" value="GroES-like"/>
    <property type="match status" value="1"/>
</dbReference>
<dbReference type="Pfam" id="PF08240">
    <property type="entry name" value="ADH_N"/>
    <property type="match status" value="1"/>
</dbReference>
<dbReference type="Gene3D" id="3.40.50.720">
    <property type="entry name" value="NAD(P)-binding Rossmann-like Domain"/>
    <property type="match status" value="1"/>
</dbReference>
<dbReference type="PANTHER" id="PTHR44573">
    <property type="entry name" value="NADPH-DEPENDENT ALKENAL/ONE OXIDOREDUCTASE, CHLOROPLASTIC"/>
    <property type="match status" value="1"/>
</dbReference>
<keyword evidence="1" id="KW-0560">Oxidoreductase</keyword>
<dbReference type="PANTHER" id="PTHR44573:SF1">
    <property type="entry name" value="NADPH-DEPENDENT ALKENAL_ONE OXIDOREDUCTASE, CHLOROPLASTIC"/>
    <property type="match status" value="1"/>
</dbReference>
<dbReference type="RefSeq" id="XP_018666622.2">
    <property type="nucleotide sequence ID" value="XM_018800480.2"/>
</dbReference>